<dbReference type="InterPro" id="IPR036737">
    <property type="entry name" value="OmpA-like_sf"/>
</dbReference>
<feature type="transmembrane region" description="Helical" evidence="3">
    <location>
        <begin position="228"/>
        <end position="248"/>
    </location>
</feature>
<dbReference type="Proteomes" id="UP001429601">
    <property type="component" value="Unassembled WGS sequence"/>
</dbReference>
<evidence type="ECO:0000313" key="6">
    <source>
        <dbReference type="Proteomes" id="UP001429601"/>
    </source>
</evidence>
<dbReference type="EMBL" id="JAAQQR010000001">
    <property type="protein sequence ID" value="NID03305.1"/>
    <property type="molecule type" value="Genomic_DNA"/>
</dbReference>
<dbReference type="PROSITE" id="PS51123">
    <property type="entry name" value="OMPA_2"/>
    <property type="match status" value="1"/>
</dbReference>
<dbReference type="PANTHER" id="PTHR38033:SF1">
    <property type="entry name" value="DOTU FAMILY TYPE IV_VI SECRETION SYSTEM PROTEIN"/>
    <property type="match status" value="1"/>
</dbReference>
<dbReference type="Pfam" id="PF09850">
    <property type="entry name" value="DotU"/>
    <property type="match status" value="1"/>
</dbReference>
<dbReference type="PANTHER" id="PTHR38033">
    <property type="entry name" value="MEMBRANE PROTEIN-RELATED"/>
    <property type="match status" value="1"/>
</dbReference>
<organism evidence="5 6">
    <name type="scientific">Luteibacter jiangsuensis</name>
    <dbReference type="NCBI Taxonomy" id="637577"/>
    <lineage>
        <taxon>Bacteria</taxon>
        <taxon>Pseudomonadati</taxon>
        <taxon>Pseudomonadota</taxon>
        <taxon>Gammaproteobacteria</taxon>
        <taxon>Lysobacterales</taxon>
        <taxon>Rhodanobacteraceae</taxon>
        <taxon>Luteibacter</taxon>
    </lineage>
</organism>
<proteinExistence type="predicted"/>
<gene>
    <name evidence="5" type="ORF">HBF26_00290</name>
</gene>
<accession>A0ABX0PZR8</accession>
<dbReference type="Gene3D" id="1.25.40.590">
    <property type="entry name" value="Type IV / VI secretion system, DotU"/>
    <property type="match status" value="1"/>
</dbReference>
<dbReference type="NCBIfam" id="TIGR03349">
    <property type="entry name" value="IV_VI_DotU"/>
    <property type="match status" value="1"/>
</dbReference>
<evidence type="ECO:0000256" key="2">
    <source>
        <dbReference type="SAM" id="MobiDB-lite"/>
    </source>
</evidence>
<evidence type="ECO:0000259" key="4">
    <source>
        <dbReference type="PROSITE" id="PS51123"/>
    </source>
</evidence>
<dbReference type="InterPro" id="IPR017732">
    <property type="entry name" value="T4/T6SS_DotU"/>
</dbReference>
<dbReference type="RefSeq" id="WP_167121938.1">
    <property type="nucleotide sequence ID" value="NZ_JAAQQR010000001.1"/>
</dbReference>
<evidence type="ECO:0000256" key="3">
    <source>
        <dbReference type="SAM" id="Phobius"/>
    </source>
</evidence>
<keyword evidence="3" id="KW-1133">Transmembrane helix</keyword>
<reference evidence="5 6" key="1">
    <citation type="journal article" date="2011" name="Curr. Microbiol.">
        <title>Luteibacter jiangsuensis sp. nov.: a methamidophos-degrading bacterium isolated from a methamidophos-manufacturing factory.</title>
        <authorList>
            <person name="Wang L."/>
            <person name="Wang G.L."/>
            <person name="Li S.P."/>
            <person name="Jiang J.D."/>
        </authorList>
    </citation>
    <scope>NUCLEOTIDE SEQUENCE [LARGE SCALE GENOMIC DNA]</scope>
    <source>
        <strain evidence="5 6">CGMCC 1.10133</strain>
    </source>
</reference>
<dbReference type="CDD" id="cd07185">
    <property type="entry name" value="OmpA_C-like"/>
    <property type="match status" value="1"/>
</dbReference>
<dbReference type="Gene3D" id="3.30.1330.60">
    <property type="entry name" value="OmpA-like domain"/>
    <property type="match status" value="1"/>
</dbReference>
<dbReference type="InterPro" id="IPR038522">
    <property type="entry name" value="T4/T6SS_DotU_sf"/>
</dbReference>
<evidence type="ECO:0000256" key="1">
    <source>
        <dbReference type="PROSITE-ProRule" id="PRU00473"/>
    </source>
</evidence>
<keyword evidence="3" id="KW-0812">Transmembrane</keyword>
<feature type="region of interest" description="Disordered" evidence="2">
    <location>
        <begin position="1"/>
        <end position="46"/>
    </location>
</feature>
<comment type="caution">
    <text evidence="5">The sequence shown here is derived from an EMBL/GenBank/DDBJ whole genome shotgun (WGS) entry which is preliminary data.</text>
</comment>
<dbReference type="Pfam" id="PF00691">
    <property type="entry name" value="OmpA"/>
    <property type="match status" value="1"/>
</dbReference>
<dbReference type="NCBIfam" id="NF038228">
    <property type="entry name" value="IcmH_DotU_IVB"/>
    <property type="match status" value="1"/>
</dbReference>
<sequence>MTHDSRRPIDDDATVVRAAPAYPTSPARSPRPAQVPDADAPLPEAGGNRLVRAANPILLLASQLRTTVDMPDIGLLRERSVDAVKRFDAAAEAAGVDRQAAMTARYVLCTMLDESILDAPWGEQTGWQRQTLLVTFHGEAYGGEKFFLILEHLSRDMLRHIDLVELMYLCLALGFGGRYLVEPGGLARLADLREDVYARIRTYRGTPPETLSTQWQGLDRPLVSRRGWPLGLALLAGLVVVGGVWVFLHSRLNGLGAPANAALADIGLHGVPLPSTPGTPAPAPARLRDLLGDDARNGLVTVEDNPDGRSMLHLAATGMFPSGGADVAANDEALIGRIGKVLDGLRGRIVVVGHTDDQPIRSTRFKDNFELSTARAKNVGAILARQLADPRRIETSGAGDSQPVATPPSLPANRARNRRVDILFIPEAG</sequence>
<dbReference type="SUPFAM" id="SSF103088">
    <property type="entry name" value="OmpA-like"/>
    <property type="match status" value="1"/>
</dbReference>
<keyword evidence="1 3" id="KW-0472">Membrane</keyword>
<protein>
    <submittedName>
        <fullName evidence="5">OmpA family protein</fullName>
    </submittedName>
</protein>
<keyword evidence="6" id="KW-1185">Reference proteome</keyword>
<name>A0ABX0PZR8_9GAMM</name>
<evidence type="ECO:0000313" key="5">
    <source>
        <dbReference type="EMBL" id="NID03305.1"/>
    </source>
</evidence>
<dbReference type="InterPro" id="IPR006665">
    <property type="entry name" value="OmpA-like"/>
</dbReference>
<feature type="compositionally biased region" description="Basic and acidic residues" evidence="2">
    <location>
        <begin position="1"/>
        <end position="10"/>
    </location>
</feature>
<feature type="domain" description="OmpA-like" evidence="4">
    <location>
        <begin position="307"/>
        <end position="428"/>
    </location>
</feature>